<dbReference type="FunFam" id="3.40.50.300:FF:003800">
    <property type="entry name" value="Guanine nucleotide-binding protein G(k) subunit alpha"/>
    <property type="match status" value="1"/>
</dbReference>
<dbReference type="InterPro" id="IPR001019">
    <property type="entry name" value="Gprotein_alpha_su"/>
</dbReference>
<dbReference type="GO" id="GO:0005737">
    <property type="term" value="C:cytoplasm"/>
    <property type="evidence" value="ECO:0007669"/>
    <property type="project" value="TreeGrafter"/>
</dbReference>
<feature type="binding site" evidence="10">
    <location>
        <position position="45"/>
    </location>
    <ligand>
        <name>Mg(2+)</name>
        <dbReference type="ChEBI" id="CHEBI:18420"/>
    </ligand>
</feature>
<evidence type="ECO:0000256" key="9">
    <source>
        <dbReference type="PIRSR" id="PIRSR601019-1"/>
    </source>
</evidence>
<evidence type="ECO:0000313" key="11">
    <source>
        <dbReference type="EMBL" id="CAD9684453.1"/>
    </source>
</evidence>
<dbReference type="SMART" id="SM00275">
    <property type="entry name" value="G_alpha"/>
    <property type="match status" value="1"/>
</dbReference>
<evidence type="ECO:0000256" key="4">
    <source>
        <dbReference type="ARBA" id="ARBA00022842"/>
    </source>
</evidence>
<feature type="binding site" evidence="9">
    <location>
        <position position="328"/>
    </location>
    <ligand>
        <name>GTP</name>
        <dbReference type="ChEBI" id="CHEBI:37565"/>
    </ligand>
</feature>
<proteinExistence type="predicted"/>
<evidence type="ECO:0000256" key="3">
    <source>
        <dbReference type="ARBA" id="ARBA00022741"/>
    </source>
</evidence>
<dbReference type="CDD" id="cd00066">
    <property type="entry name" value="G-alpha"/>
    <property type="match status" value="1"/>
</dbReference>
<dbReference type="GO" id="GO:0031683">
    <property type="term" value="F:G-protein beta/gamma-subunit complex binding"/>
    <property type="evidence" value="ECO:0007669"/>
    <property type="project" value="InterPro"/>
</dbReference>
<dbReference type="Gene3D" id="1.10.400.10">
    <property type="entry name" value="GI Alpha 1, domain 2-like"/>
    <property type="match status" value="1"/>
</dbReference>
<evidence type="ECO:0000256" key="2">
    <source>
        <dbReference type="ARBA" id="ARBA00022723"/>
    </source>
</evidence>
<accession>A0A7S2WF76</accession>
<evidence type="ECO:0008006" key="12">
    <source>
        <dbReference type="Google" id="ProtNLM"/>
    </source>
</evidence>
<dbReference type="PANTHER" id="PTHR10218">
    <property type="entry name" value="GTP-BINDING PROTEIN ALPHA SUBUNIT"/>
    <property type="match status" value="1"/>
</dbReference>
<dbReference type="SUPFAM" id="SSF52540">
    <property type="entry name" value="P-loop containing nucleoside triphosphate hydrolases"/>
    <property type="match status" value="1"/>
</dbReference>
<dbReference type="GO" id="GO:0001664">
    <property type="term" value="F:G protein-coupled receptor binding"/>
    <property type="evidence" value="ECO:0007669"/>
    <property type="project" value="TreeGrafter"/>
</dbReference>
<dbReference type="PRINTS" id="PR00318">
    <property type="entry name" value="GPROTEINA"/>
</dbReference>
<dbReference type="GO" id="GO:0005834">
    <property type="term" value="C:heterotrimeric G-protein complex"/>
    <property type="evidence" value="ECO:0007669"/>
    <property type="project" value="TreeGrafter"/>
</dbReference>
<feature type="binding site" evidence="9">
    <location>
        <begin position="199"/>
        <end position="203"/>
    </location>
    <ligand>
        <name>GTP</name>
        <dbReference type="ChEBI" id="CHEBI:37565"/>
    </ligand>
</feature>
<dbReference type="AlphaFoldDB" id="A0A7S2WF76"/>
<evidence type="ECO:0000256" key="8">
    <source>
        <dbReference type="ARBA" id="ARBA00023288"/>
    </source>
</evidence>
<feature type="binding site" evidence="9">
    <location>
        <begin position="268"/>
        <end position="271"/>
    </location>
    <ligand>
        <name>GTP</name>
        <dbReference type="ChEBI" id="CHEBI:37565"/>
    </ligand>
</feature>
<gene>
    <name evidence="11" type="ORF">QSP1433_LOCUS8438</name>
</gene>
<dbReference type="GO" id="GO:0007188">
    <property type="term" value="P:adenylate cyclase-modulating G protein-coupled receptor signaling pathway"/>
    <property type="evidence" value="ECO:0007669"/>
    <property type="project" value="TreeGrafter"/>
</dbReference>
<dbReference type="PANTHER" id="PTHR10218:SF302">
    <property type="entry name" value="GUANINE NUCLEOTIDE-BINDING PROTEIN ALPHA-5 SUBUNIT"/>
    <property type="match status" value="1"/>
</dbReference>
<keyword evidence="5 9" id="KW-0342">GTP-binding</keyword>
<dbReference type="Pfam" id="PF00503">
    <property type="entry name" value="G-alpha"/>
    <property type="match status" value="1"/>
</dbReference>
<evidence type="ECO:0000256" key="5">
    <source>
        <dbReference type="ARBA" id="ARBA00023134"/>
    </source>
</evidence>
<keyword evidence="7" id="KW-0807">Transducer</keyword>
<keyword evidence="2 10" id="KW-0479">Metal-binding</keyword>
<dbReference type="GO" id="GO:0005525">
    <property type="term" value="F:GTP binding"/>
    <property type="evidence" value="ECO:0007669"/>
    <property type="project" value="UniProtKB-KW"/>
</dbReference>
<evidence type="ECO:0000256" key="1">
    <source>
        <dbReference type="ARBA" id="ARBA00022707"/>
    </source>
</evidence>
<keyword evidence="1" id="KW-0519">Myristate</keyword>
<keyword evidence="4 10" id="KW-0460">Magnesium</keyword>
<evidence type="ECO:0000256" key="7">
    <source>
        <dbReference type="ARBA" id="ARBA00023224"/>
    </source>
</evidence>
<sequence length="357" mass="40767">MGCSQSKTTEDLVNDKLSKEINSEMKKDEQILKLLLLGTGDSGKTTIFKQMRILYGEGYSEEKRAALRVAVHNNLVTGAQAIIRAANEGVAGVPLTGDAKEIADKILKVEENVELTEETAKAIAELWKDENFQAAWDERSNYQVLDGWEDFAKQCHKFPNWGGPQWIPSIPDAIRARVRTSGIVEEKFNIDGINFILLDVGGQRNERRKWIHCFQDVTAVIFVAAISEYDQMLFEARDKNRLQEALELFDNICNSEWFTKTNMVLFLNKSDIFKYKYIERKVPLNKSGLFPDAPTGFVYDEGVEWMTRRFLEQNRDSRKTIFAHVTCATDTYNVQVVFDACKDSILRDSLEVLGLMH</sequence>
<dbReference type="EMBL" id="HBHK01013437">
    <property type="protein sequence ID" value="CAD9684453.1"/>
    <property type="molecule type" value="Transcribed_RNA"/>
</dbReference>
<keyword evidence="3 9" id="KW-0547">Nucleotide-binding</keyword>
<dbReference type="Gene3D" id="3.40.50.300">
    <property type="entry name" value="P-loop containing nucleotide triphosphate hydrolases"/>
    <property type="match status" value="1"/>
</dbReference>
<reference evidence="11" key="1">
    <citation type="submission" date="2021-01" db="EMBL/GenBank/DDBJ databases">
        <authorList>
            <person name="Corre E."/>
            <person name="Pelletier E."/>
            <person name="Niang G."/>
            <person name="Scheremetjew M."/>
            <person name="Finn R."/>
            <person name="Kale V."/>
            <person name="Holt S."/>
            <person name="Cochrane G."/>
            <person name="Meng A."/>
            <person name="Brown T."/>
            <person name="Cohen L."/>
        </authorList>
    </citation>
    <scope>NUCLEOTIDE SEQUENCE</scope>
    <source>
        <strain evidence="11">NY070348D</strain>
    </source>
</reference>
<dbReference type="GO" id="GO:0046872">
    <property type="term" value="F:metal ion binding"/>
    <property type="evidence" value="ECO:0007669"/>
    <property type="project" value="UniProtKB-KW"/>
</dbReference>
<dbReference type="InterPro" id="IPR011025">
    <property type="entry name" value="GproteinA_insert"/>
</dbReference>
<evidence type="ECO:0000256" key="6">
    <source>
        <dbReference type="ARBA" id="ARBA00023139"/>
    </source>
</evidence>
<feature type="binding site" evidence="10">
    <location>
        <position position="180"/>
    </location>
    <ligand>
        <name>Mg(2+)</name>
        <dbReference type="ChEBI" id="CHEBI:18420"/>
    </ligand>
</feature>
<dbReference type="PROSITE" id="PS51882">
    <property type="entry name" value="G_ALPHA"/>
    <property type="match status" value="1"/>
</dbReference>
<organism evidence="11">
    <name type="scientific">Mucochytrium quahogii</name>
    <dbReference type="NCBI Taxonomy" id="96639"/>
    <lineage>
        <taxon>Eukaryota</taxon>
        <taxon>Sar</taxon>
        <taxon>Stramenopiles</taxon>
        <taxon>Bigyra</taxon>
        <taxon>Labyrinthulomycetes</taxon>
        <taxon>Thraustochytrida</taxon>
        <taxon>Thraustochytriidae</taxon>
        <taxon>Mucochytrium</taxon>
    </lineage>
</organism>
<dbReference type="SUPFAM" id="SSF47895">
    <property type="entry name" value="Transducin (alpha subunit), insertion domain"/>
    <property type="match status" value="1"/>
</dbReference>
<name>A0A7S2WF76_9STRA</name>
<dbReference type="InterPro" id="IPR027417">
    <property type="entry name" value="P-loop_NTPase"/>
</dbReference>
<dbReference type="GO" id="GO:0003924">
    <property type="term" value="F:GTPase activity"/>
    <property type="evidence" value="ECO:0007669"/>
    <property type="project" value="InterPro"/>
</dbReference>
<protein>
    <recommendedName>
        <fullName evidence="12">Guanine nucleotide-binding protein subunit alpha</fullName>
    </recommendedName>
</protein>
<keyword evidence="8" id="KW-0449">Lipoprotein</keyword>
<evidence type="ECO:0000256" key="10">
    <source>
        <dbReference type="PIRSR" id="PIRSR601019-2"/>
    </source>
</evidence>
<keyword evidence="6" id="KW-0564">Palmitate</keyword>